<keyword evidence="5" id="KW-0479">Metal-binding</keyword>
<dbReference type="GO" id="GO:0005634">
    <property type="term" value="C:nucleus"/>
    <property type="evidence" value="ECO:0007669"/>
    <property type="project" value="UniProtKB-SubCell"/>
</dbReference>
<dbReference type="GO" id="GO:0046872">
    <property type="term" value="F:metal ion binding"/>
    <property type="evidence" value="ECO:0007669"/>
    <property type="project" value="UniProtKB-KW"/>
</dbReference>
<dbReference type="Proteomes" id="UP000634136">
    <property type="component" value="Unassembled WGS sequence"/>
</dbReference>
<comment type="caution">
    <text evidence="10">The sequence shown here is derived from an EMBL/GenBank/DDBJ whole genome shotgun (WGS) entry which is preliminary data.</text>
</comment>
<keyword evidence="6" id="KW-0378">Hydrolase</keyword>
<comment type="subcellular location">
    <subcellularLocation>
        <location evidence="2">Nucleus</location>
    </subcellularLocation>
</comment>
<feature type="domain" description="DUF8040" evidence="9">
    <location>
        <begin position="48"/>
        <end position="133"/>
    </location>
</feature>
<organism evidence="10 11">
    <name type="scientific">Senna tora</name>
    <dbReference type="NCBI Taxonomy" id="362788"/>
    <lineage>
        <taxon>Eukaryota</taxon>
        <taxon>Viridiplantae</taxon>
        <taxon>Streptophyta</taxon>
        <taxon>Embryophyta</taxon>
        <taxon>Tracheophyta</taxon>
        <taxon>Spermatophyta</taxon>
        <taxon>Magnoliopsida</taxon>
        <taxon>eudicotyledons</taxon>
        <taxon>Gunneridae</taxon>
        <taxon>Pentapetalae</taxon>
        <taxon>rosids</taxon>
        <taxon>fabids</taxon>
        <taxon>Fabales</taxon>
        <taxon>Fabaceae</taxon>
        <taxon>Caesalpinioideae</taxon>
        <taxon>Cassia clade</taxon>
        <taxon>Senna</taxon>
    </lineage>
</organism>
<dbReference type="GO" id="GO:0016787">
    <property type="term" value="F:hydrolase activity"/>
    <property type="evidence" value="ECO:0007669"/>
    <property type="project" value="UniProtKB-KW"/>
</dbReference>
<evidence type="ECO:0000259" key="8">
    <source>
        <dbReference type="Pfam" id="PF13359"/>
    </source>
</evidence>
<dbReference type="EMBL" id="JAAIUW010000009">
    <property type="protein sequence ID" value="KAF7815179.1"/>
    <property type="molecule type" value="Genomic_DNA"/>
</dbReference>
<proteinExistence type="inferred from homology"/>
<comment type="cofactor">
    <cofactor evidence="1">
        <name>a divalent metal cation</name>
        <dbReference type="ChEBI" id="CHEBI:60240"/>
    </cofactor>
</comment>
<name>A0A834WFG5_9FABA</name>
<keyword evidence="7" id="KW-0539">Nucleus</keyword>
<evidence type="ECO:0000256" key="2">
    <source>
        <dbReference type="ARBA" id="ARBA00004123"/>
    </source>
</evidence>
<dbReference type="Pfam" id="PF26138">
    <property type="entry name" value="DUF8040"/>
    <property type="match status" value="1"/>
</dbReference>
<feature type="domain" description="DDE Tnp4" evidence="8">
    <location>
        <begin position="169"/>
        <end position="284"/>
    </location>
</feature>
<protein>
    <submittedName>
        <fullName evidence="10">Protein ALP1-like</fullName>
    </submittedName>
</protein>
<dbReference type="PANTHER" id="PTHR22930:SF281">
    <property type="entry name" value="NUCLEASE"/>
    <property type="match status" value="1"/>
</dbReference>
<evidence type="ECO:0000256" key="5">
    <source>
        <dbReference type="ARBA" id="ARBA00022723"/>
    </source>
</evidence>
<evidence type="ECO:0000256" key="1">
    <source>
        <dbReference type="ARBA" id="ARBA00001968"/>
    </source>
</evidence>
<keyword evidence="4" id="KW-0540">Nuclease</keyword>
<evidence type="ECO:0000259" key="9">
    <source>
        <dbReference type="Pfam" id="PF26138"/>
    </source>
</evidence>
<evidence type="ECO:0000256" key="6">
    <source>
        <dbReference type="ARBA" id="ARBA00022801"/>
    </source>
</evidence>
<dbReference type="InterPro" id="IPR027806">
    <property type="entry name" value="HARBI1_dom"/>
</dbReference>
<dbReference type="Pfam" id="PF13359">
    <property type="entry name" value="DDE_Tnp_4"/>
    <property type="match status" value="1"/>
</dbReference>
<comment type="similarity">
    <text evidence="3">Belongs to the HARBI1 family.</text>
</comment>
<keyword evidence="11" id="KW-1185">Reference proteome</keyword>
<accession>A0A834WFG5</accession>
<dbReference type="InterPro" id="IPR058353">
    <property type="entry name" value="DUF8040"/>
</dbReference>
<dbReference type="OrthoDB" id="1699974at2759"/>
<dbReference type="AlphaFoldDB" id="A0A834WFG5"/>
<dbReference type="PANTHER" id="PTHR22930">
    <property type="match status" value="1"/>
</dbReference>
<dbReference type="GO" id="GO:0004518">
    <property type="term" value="F:nuclease activity"/>
    <property type="evidence" value="ECO:0007669"/>
    <property type="project" value="UniProtKB-KW"/>
</dbReference>
<gene>
    <name evidence="10" type="ORF">G2W53_029148</name>
</gene>
<evidence type="ECO:0000256" key="4">
    <source>
        <dbReference type="ARBA" id="ARBA00022722"/>
    </source>
</evidence>
<evidence type="ECO:0000256" key="7">
    <source>
        <dbReference type="ARBA" id="ARBA00023242"/>
    </source>
</evidence>
<sequence length="316" mass="36821">MSCSQNAGGGRTLEVVPNVKAAPCRLLRCSIWTRSFTLDFHNKRSRFRNLVYSNDNNCYNVLRMYRNTFDRLFSMLDEIGGLKPTKYMLVDEQVAMCLNILAHHAKNRVIQWNFGRSGSTISKYFNIVLKAIIRLNRVVLYKTPTAVPEDSTDQRWKWFKNCLRALDETQGSAADSRVLESALNRPRGFKVPAERYYLVDAGYSIAEGFLAPFRGQRYHLNEWREGRHPTNPRECFNMRHSAARNLIERCFEMLKNRWAILRSPLYYPVKTHNLIVIACCLLHNLIRRENARDPLHDEVENLVPEPTEEPVQDDPQ</sequence>
<dbReference type="InterPro" id="IPR045249">
    <property type="entry name" value="HARBI1-like"/>
</dbReference>
<reference evidence="10" key="1">
    <citation type="submission" date="2020-09" db="EMBL/GenBank/DDBJ databases">
        <title>Genome-Enabled Discovery of Anthraquinone Biosynthesis in Senna tora.</title>
        <authorList>
            <person name="Kang S.-H."/>
            <person name="Pandey R.P."/>
            <person name="Lee C.-M."/>
            <person name="Sim J.-S."/>
            <person name="Jeong J.-T."/>
            <person name="Choi B.-S."/>
            <person name="Jung M."/>
            <person name="Ginzburg D."/>
            <person name="Zhao K."/>
            <person name="Won S.Y."/>
            <person name="Oh T.-J."/>
            <person name="Yu Y."/>
            <person name="Kim N.-H."/>
            <person name="Lee O.R."/>
            <person name="Lee T.-H."/>
            <person name="Bashyal P."/>
            <person name="Kim T.-S."/>
            <person name="Lee W.-H."/>
            <person name="Kawkins C."/>
            <person name="Kim C.-K."/>
            <person name="Kim J.S."/>
            <person name="Ahn B.O."/>
            <person name="Rhee S.Y."/>
            <person name="Sohng J.K."/>
        </authorList>
    </citation>
    <scope>NUCLEOTIDE SEQUENCE</scope>
    <source>
        <tissue evidence="10">Leaf</tissue>
    </source>
</reference>
<evidence type="ECO:0000313" key="10">
    <source>
        <dbReference type="EMBL" id="KAF7815179.1"/>
    </source>
</evidence>
<evidence type="ECO:0000256" key="3">
    <source>
        <dbReference type="ARBA" id="ARBA00006958"/>
    </source>
</evidence>
<evidence type="ECO:0000313" key="11">
    <source>
        <dbReference type="Proteomes" id="UP000634136"/>
    </source>
</evidence>